<feature type="region of interest" description="Disordered" evidence="1">
    <location>
        <begin position="60"/>
        <end position="95"/>
    </location>
</feature>
<organism evidence="2 3">
    <name type="scientific">Myotis davidii</name>
    <name type="common">David's myotis</name>
    <dbReference type="NCBI Taxonomy" id="225400"/>
    <lineage>
        <taxon>Eukaryota</taxon>
        <taxon>Metazoa</taxon>
        <taxon>Chordata</taxon>
        <taxon>Craniata</taxon>
        <taxon>Vertebrata</taxon>
        <taxon>Euteleostomi</taxon>
        <taxon>Mammalia</taxon>
        <taxon>Eutheria</taxon>
        <taxon>Laurasiatheria</taxon>
        <taxon>Chiroptera</taxon>
        <taxon>Yangochiroptera</taxon>
        <taxon>Vespertilionidae</taxon>
        <taxon>Myotis</taxon>
    </lineage>
</organism>
<feature type="compositionally biased region" description="Basic and acidic residues" evidence="1">
    <location>
        <begin position="78"/>
        <end position="95"/>
    </location>
</feature>
<sequence length="95" mass="10534">MAVVINLHSLGAQGKVSPEERFITSLLHKVQVTGSTSASREVGTRCVQCRPIRAPTREHCFQLPRSRQSPGDNTELLDEGKDVAKPGREPREQKE</sequence>
<dbReference type="AlphaFoldDB" id="L5LYF1"/>
<keyword evidence="3" id="KW-1185">Reference proteome</keyword>
<protein>
    <submittedName>
        <fullName evidence="2">Uncharacterized protein</fullName>
    </submittedName>
</protein>
<gene>
    <name evidence="2" type="ORF">MDA_GLEAN10014358</name>
</gene>
<proteinExistence type="predicted"/>
<evidence type="ECO:0000256" key="1">
    <source>
        <dbReference type="SAM" id="MobiDB-lite"/>
    </source>
</evidence>
<evidence type="ECO:0000313" key="3">
    <source>
        <dbReference type="Proteomes" id="UP000010556"/>
    </source>
</evidence>
<name>L5LYF1_MYODS</name>
<dbReference type="Proteomes" id="UP000010556">
    <property type="component" value="Unassembled WGS sequence"/>
</dbReference>
<accession>L5LYF1</accession>
<evidence type="ECO:0000313" key="2">
    <source>
        <dbReference type="EMBL" id="ELK31136.1"/>
    </source>
</evidence>
<dbReference type="EMBL" id="KB106370">
    <property type="protein sequence ID" value="ELK31136.1"/>
    <property type="molecule type" value="Genomic_DNA"/>
</dbReference>
<reference evidence="3" key="1">
    <citation type="journal article" date="2013" name="Science">
        <title>Comparative analysis of bat genomes provides insight into the evolution of flight and immunity.</title>
        <authorList>
            <person name="Zhang G."/>
            <person name="Cowled C."/>
            <person name="Shi Z."/>
            <person name="Huang Z."/>
            <person name="Bishop-Lilly K.A."/>
            <person name="Fang X."/>
            <person name="Wynne J.W."/>
            <person name="Xiong Z."/>
            <person name="Baker M.L."/>
            <person name="Zhao W."/>
            <person name="Tachedjian M."/>
            <person name="Zhu Y."/>
            <person name="Zhou P."/>
            <person name="Jiang X."/>
            <person name="Ng J."/>
            <person name="Yang L."/>
            <person name="Wu L."/>
            <person name="Xiao J."/>
            <person name="Feng Y."/>
            <person name="Chen Y."/>
            <person name="Sun X."/>
            <person name="Zhang Y."/>
            <person name="Marsh G.A."/>
            <person name="Crameri G."/>
            <person name="Broder C.C."/>
            <person name="Frey K.G."/>
            <person name="Wang L.F."/>
            <person name="Wang J."/>
        </authorList>
    </citation>
    <scope>NUCLEOTIDE SEQUENCE [LARGE SCALE GENOMIC DNA]</scope>
</reference>